<dbReference type="WBParaSite" id="TREG1_74600.1">
    <property type="protein sequence ID" value="TREG1_74600.1"/>
    <property type="gene ID" value="TREG1_74600"/>
</dbReference>
<dbReference type="InterPro" id="IPR000719">
    <property type="entry name" value="Prot_kinase_dom"/>
</dbReference>
<dbReference type="GO" id="GO:0004674">
    <property type="term" value="F:protein serine/threonine kinase activity"/>
    <property type="evidence" value="ECO:0007669"/>
    <property type="project" value="UniProtKB-EC"/>
</dbReference>
<evidence type="ECO:0000256" key="6">
    <source>
        <dbReference type="ARBA" id="ARBA00022840"/>
    </source>
</evidence>
<dbReference type="GO" id="GO:0046872">
    <property type="term" value="F:metal ion binding"/>
    <property type="evidence" value="ECO:0007669"/>
    <property type="project" value="UniProtKB-KW"/>
</dbReference>
<feature type="compositionally biased region" description="Basic and acidic residues" evidence="9">
    <location>
        <begin position="356"/>
        <end position="373"/>
    </location>
</feature>
<dbReference type="InterPro" id="IPR000095">
    <property type="entry name" value="CRIB_dom"/>
</dbReference>
<dbReference type="PROSITE" id="PS00107">
    <property type="entry name" value="PROTEIN_KINASE_ATP"/>
    <property type="match status" value="1"/>
</dbReference>
<organism evidence="11 12">
    <name type="scientific">Trichobilharzia regenti</name>
    <name type="common">Nasal bird schistosome</name>
    <dbReference type="NCBI Taxonomy" id="157069"/>
    <lineage>
        <taxon>Eukaryota</taxon>
        <taxon>Metazoa</taxon>
        <taxon>Spiralia</taxon>
        <taxon>Lophotrochozoa</taxon>
        <taxon>Platyhelminthes</taxon>
        <taxon>Trematoda</taxon>
        <taxon>Digenea</taxon>
        <taxon>Strigeidida</taxon>
        <taxon>Schistosomatoidea</taxon>
        <taxon>Schistosomatidae</taxon>
        <taxon>Trichobilharzia</taxon>
    </lineage>
</organism>
<keyword evidence="5 8" id="KW-0547">Nucleotide-binding</keyword>
<dbReference type="InterPro" id="IPR011009">
    <property type="entry name" value="Kinase-like_dom_sf"/>
</dbReference>
<feature type="compositionally biased region" description="Polar residues" evidence="9">
    <location>
        <begin position="90"/>
        <end position="114"/>
    </location>
</feature>
<evidence type="ECO:0000256" key="8">
    <source>
        <dbReference type="PROSITE-ProRule" id="PRU10141"/>
    </source>
</evidence>
<feature type="region of interest" description="Disordered" evidence="9">
    <location>
        <begin position="571"/>
        <end position="590"/>
    </location>
</feature>
<feature type="compositionally biased region" description="Low complexity" evidence="9">
    <location>
        <begin position="115"/>
        <end position="138"/>
    </location>
</feature>
<feature type="domain" description="Protein kinase" evidence="10">
    <location>
        <begin position="738"/>
        <end position="989"/>
    </location>
</feature>
<evidence type="ECO:0000256" key="4">
    <source>
        <dbReference type="ARBA" id="ARBA00022723"/>
    </source>
</evidence>
<keyword evidence="3" id="KW-0808">Transferase</keyword>
<dbReference type="SUPFAM" id="SSF56112">
    <property type="entry name" value="Protein kinase-like (PK-like)"/>
    <property type="match status" value="1"/>
</dbReference>
<dbReference type="FunFam" id="1.10.510.10:FF:000768">
    <property type="entry name" value="Non-specific serine/threonine protein kinase"/>
    <property type="match status" value="1"/>
</dbReference>
<dbReference type="Pfam" id="PF00069">
    <property type="entry name" value="Pkinase"/>
    <property type="match status" value="1"/>
</dbReference>
<keyword evidence="4" id="KW-0479">Metal-binding</keyword>
<feature type="region of interest" description="Disordered" evidence="9">
    <location>
        <begin position="325"/>
        <end position="373"/>
    </location>
</feature>
<evidence type="ECO:0000256" key="9">
    <source>
        <dbReference type="SAM" id="MobiDB-lite"/>
    </source>
</evidence>
<evidence type="ECO:0000256" key="7">
    <source>
        <dbReference type="ARBA" id="ARBA00022842"/>
    </source>
</evidence>
<dbReference type="SMART" id="SM00285">
    <property type="entry name" value="PBD"/>
    <property type="match status" value="1"/>
</dbReference>
<keyword evidence="6 8" id="KW-0067">ATP-binding</keyword>
<evidence type="ECO:0000256" key="3">
    <source>
        <dbReference type="ARBA" id="ARBA00022679"/>
    </source>
</evidence>
<dbReference type="Gene3D" id="1.10.510.10">
    <property type="entry name" value="Transferase(Phosphotransferase) domain 1"/>
    <property type="match status" value="1"/>
</dbReference>
<evidence type="ECO:0000256" key="5">
    <source>
        <dbReference type="ARBA" id="ARBA00022741"/>
    </source>
</evidence>
<reference evidence="11" key="1">
    <citation type="submission" date="2022-06" db="EMBL/GenBank/DDBJ databases">
        <authorList>
            <person name="Berger JAMES D."/>
            <person name="Berger JAMES D."/>
        </authorList>
    </citation>
    <scope>NUCLEOTIDE SEQUENCE [LARGE SCALE GENOMIC DNA]</scope>
</reference>
<sequence length="1009" mass="115176">MKLSKFDITAPISVQHSTHVNYDPRTGEYVGLPRQWENLIPNNRPSNEYSGFNKKHVPNGVPKRSVLNFTTGPNISKTFSFRNIAYQSSPQNLQGKAKCSSQERAVSRTPAKTINTHSNNNNNIHNYDNNNNHNSLNNRKQKNDYDNQIDGRSRWIFNSERQKSPRHENRTNRIMNIDGIYDTLMHRQDMSMHKPRSKSKRFNREERIQLEMNDTLLSRSASAHPILVNPPQLPPKVYKGLRERRKRNETPERYHTIGHSSHFLPVNTIPANSLAYTGDHRIIEYPLPSHMTLNRNVKSSNMPNSHSLGQEISLLRNNEVNEDYPSNHTNNHNNIEHNGIYHSSHRKHGRGRRHKQLDSRSMQDSDQDKLSLDVKSMKSSLSDWLSESKTRSETVSSHISSGLGSYNGISTKLSGTTSKLNSIYENSGLQNVKKINSADHIDATDKQFPVYASSRNISSLKKSKTNSRKNSAPLNQVNILSYDKASMATAPNLTYSTSCLTMKKTGDDSLHSSNIPSDSFRITNHHINSSASPVDWYSINNANISKDNNTDNVMKKTTSRHSTKNYDYKVHNSQKSSLHRSNSSGCTRPSRYQASFNSHQENPYQSQYADYYFPPNSTIRHPQIPPFAFNHNYHNNINNSVESYSNNPPMHYTSPDIRIPQTNQTNILSSMKHYNLNRSDFQIFSSNHQNYAGMNGDYESVRLTDMIIDENAFCLLNSEEFRNELAKIVTPGDPRADLHEICRIGKGSTGVVYLMRHSPTKHYVAVKKMNIFKQQRRELLFNEVIIMQTYPHPNIVEMFGSYLIGNELWVAMEYLEGGALTNIVTRTLMSEKQIATVCRDVLRALAFLHDHGIIHRDVKSDSILLSIEGRVKLSDFGFCARVSPEHPRRRSLVGTPYWMSPEVISRLPYNTSVDVWSMGVLLIEMVDGEPSFFNEPPLHVMRHIQRDGIPHLMNPHKSSRKLNSFLGLMLVRDPLRRATAAQLLLHPFLLLAGSSDCLLPLLYHSNIIS</sequence>
<evidence type="ECO:0000313" key="12">
    <source>
        <dbReference type="WBParaSite" id="TREG1_74600.1"/>
    </source>
</evidence>
<dbReference type="GO" id="GO:0005524">
    <property type="term" value="F:ATP binding"/>
    <property type="evidence" value="ECO:0007669"/>
    <property type="project" value="UniProtKB-UniRule"/>
</dbReference>
<comment type="cofactor">
    <cofactor evidence="1">
        <name>Mg(2+)</name>
        <dbReference type="ChEBI" id="CHEBI:18420"/>
    </cofactor>
</comment>
<evidence type="ECO:0000256" key="1">
    <source>
        <dbReference type="ARBA" id="ARBA00001946"/>
    </source>
</evidence>
<proteinExistence type="predicted"/>
<protein>
    <recommendedName>
        <fullName evidence="2">non-specific serine/threonine protein kinase</fullName>
        <ecNumber evidence="2">2.7.11.1</ecNumber>
    </recommendedName>
</protein>
<feature type="binding site" evidence="8">
    <location>
        <position position="768"/>
    </location>
    <ligand>
        <name>ATP</name>
        <dbReference type="ChEBI" id="CHEBI:30616"/>
    </ligand>
</feature>
<dbReference type="PANTHER" id="PTHR45832:SF8">
    <property type="entry name" value="PROTEIN KINASE DOMAIN-CONTAINING PROTEIN"/>
    <property type="match status" value="1"/>
</dbReference>
<dbReference type="Gene3D" id="3.30.200.20">
    <property type="entry name" value="Phosphorylase Kinase, domain 1"/>
    <property type="match status" value="1"/>
</dbReference>
<accession>A0AA85K9M1</accession>
<evidence type="ECO:0000259" key="10">
    <source>
        <dbReference type="PROSITE" id="PS50011"/>
    </source>
</evidence>
<dbReference type="InterPro" id="IPR036936">
    <property type="entry name" value="CRIB_dom_sf"/>
</dbReference>
<dbReference type="PANTHER" id="PTHR45832">
    <property type="entry name" value="SERINE/THREONINE-PROTEIN KINASE SAMKA-RELATED-RELATED"/>
    <property type="match status" value="1"/>
</dbReference>
<dbReference type="Pfam" id="PF00786">
    <property type="entry name" value="PBD"/>
    <property type="match status" value="1"/>
</dbReference>
<dbReference type="PROSITE" id="PS50011">
    <property type="entry name" value="PROTEIN_KINASE_DOM"/>
    <property type="match status" value="1"/>
</dbReference>
<dbReference type="FunFam" id="3.30.200.20:FF:000705">
    <property type="entry name" value="Non-specific serine/threonine protein kinase"/>
    <property type="match status" value="1"/>
</dbReference>
<feature type="compositionally biased region" description="Low complexity" evidence="9">
    <location>
        <begin position="327"/>
        <end position="338"/>
    </location>
</feature>
<dbReference type="Proteomes" id="UP000050795">
    <property type="component" value="Unassembled WGS sequence"/>
</dbReference>
<evidence type="ECO:0000313" key="11">
    <source>
        <dbReference type="Proteomes" id="UP000050795"/>
    </source>
</evidence>
<dbReference type="InterPro" id="IPR051931">
    <property type="entry name" value="PAK3-like"/>
</dbReference>
<dbReference type="AlphaFoldDB" id="A0AA85K9M1"/>
<reference evidence="12" key="2">
    <citation type="submission" date="2023-11" db="UniProtKB">
        <authorList>
            <consortium name="WormBaseParasite"/>
        </authorList>
    </citation>
    <scope>IDENTIFICATION</scope>
</reference>
<feature type="compositionally biased region" description="Basic residues" evidence="9">
    <location>
        <begin position="343"/>
        <end position="355"/>
    </location>
</feature>
<name>A0AA85K9M1_TRIRE</name>
<dbReference type="InterPro" id="IPR017441">
    <property type="entry name" value="Protein_kinase_ATP_BS"/>
</dbReference>
<keyword evidence="7" id="KW-0460">Magnesium</keyword>
<dbReference type="Gene3D" id="3.90.810.10">
    <property type="entry name" value="CRIB domain"/>
    <property type="match status" value="1"/>
</dbReference>
<feature type="region of interest" description="Disordered" evidence="9">
    <location>
        <begin position="90"/>
        <end position="146"/>
    </location>
</feature>
<evidence type="ECO:0000256" key="2">
    <source>
        <dbReference type="ARBA" id="ARBA00012513"/>
    </source>
</evidence>
<keyword evidence="11" id="KW-1185">Reference proteome</keyword>
<dbReference type="EC" id="2.7.11.1" evidence="2"/>